<gene>
    <name evidence="1" type="ORF">ILUMI_16996</name>
</gene>
<dbReference type="AlphaFoldDB" id="A0A8K0CRV0"/>
<organism evidence="1 2">
    <name type="scientific">Ignelater luminosus</name>
    <name type="common">Cucubano</name>
    <name type="synonym">Pyrophorus luminosus</name>
    <dbReference type="NCBI Taxonomy" id="2038154"/>
    <lineage>
        <taxon>Eukaryota</taxon>
        <taxon>Metazoa</taxon>
        <taxon>Ecdysozoa</taxon>
        <taxon>Arthropoda</taxon>
        <taxon>Hexapoda</taxon>
        <taxon>Insecta</taxon>
        <taxon>Pterygota</taxon>
        <taxon>Neoptera</taxon>
        <taxon>Endopterygota</taxon>
        <taxon>Coleoptera</taxon>
        <taxon>Polyphaga</taxon>
        <taxon>Elateriformia</taxon>
        <taxon>Elateroidea</taxon>
        <taxon>Elateridae</taxon>
        <taxon>Agrypninae</taxon>
        <taxon>Pyrophorini</taxon>
        <taxon>Ignelater</taxon>
    </lineage>
</organism>
<reference evidence="1" key="1">
    <citation type="submission" date="2019-08" db="EMBL/GenBank/DDBJ databases">
        <title>The genome of the North American firefly Photinus pyralis.</title>
        <authorList>
            <consortium name="Photinus pyralis genome working group"/>
            <person name="Fallon T.R."/>
            <person name="Sander Lower S.E."/>
            <person name="Weng J.-K."/>
        </authorList>
    </citation>
    <scope>NUCLEOTIDE SEQUENCE</scope>
    <source>
        <strain evidence="1">TRF0915ILg1</strain>
        <tissue evidence="1">Whole body</tissue>
    </source>
</reference>
<name>A0A8K0CRV0_IGNLU</name>
<sequence length="92" mass="10240">MGKQTDLWHITCNSHAAGLLAKNLVKQDLASYDENKALTIYSPMANNLHPVYQGKNFLNNADVNQTADVEDFLLHNLEAPGLDDLKAYKLIV</sequence>
<protein>
    <submittedName>
        <fullName evidence="1">Uncharacterized protein</fullName>
    </submittedName>
</protein>
<accession>A0A8K0CRV0</accession>
<dbReference type="Proteomes" id="UP000801492">
    <property type="component" value="Unassembled WGS sequence"/>
</dbReference>
<dbReference type="OrthoDB" id="7633880at2759"/>
<evidence type="ECO:0000313" key="1">
    <source>
        <dbReference type="EMBL" id="KAF2889177.1"/>
    </source>
</evidence>
<evidence type="ECO:0000313" key="2">
    <source>
        <dbReference type="Proteomes" id="UP000801492"/>
    </source>
</evidence>
<keyword evidence="2" id="KW-1185">Reference proteome</keyword>
<proteinExistence type="predicted"/>
<dbReference type="EMBL" id="VTPC01070040">
    <property type="protein sequence ID" value="KAF2889177.1"/>
    <property type="molecule type" value="Genomic_DNA"/>
</dbReference>
<comment type="caution">
    <text evidence="1">The sequence shown here is derived from an EMBL/GenBank/DDBJ whole genome shotgun (WGS) entry which is preliminary data.</text>
</comment>